<reference evidence="2" key="1">
    <citation type="submission" date="2020-08" db="EMBL/GenBank/DDBJ databases">
        <title>Genome sequencing and assembly of the red palm weevil Rhynchophorus ferrugineus.</title>
        <authorList>
            <person name="Dias G.B."/>
            <person name="Bergman C.M."/>
            <person name="Manee M."/>
        </authorList>
    </citation>
    <scope>NUCLEOTIDE SEQUENCE</scope>
    <source>
        <strain evidence="2">AA-2017</strain>
        <tissue evidence="2">Whole larva</tissue>
    </source>
</reference>
<accession>A0A834IK71</accession>
<gene>
    <name evidence="2" type="ORF">GWI33_002667</name>
</gene>
<evidence type="ECO:0000313" key="3">
    <source>
        <dbReference type="Proteomes" id="UP000625711"/>
    </source>
</evidence>
<organism evidence="2 3">
    <name type="scientific">Rhynchophorus ferrugineus</name>
    <name type="common">Red palm weevil</name>
    <name type="synonym">Curculio ferrugineus</name>
    <dbReference type="NCBI Taxonomy" id="354439"/>
    <lineage>
        <taxon>Eukaryota</taxon>
        <taxon>Metazoa</taxon>
        <taxon>Ecdysozoa</taxon>
        <taxon>Arthropoda</taxon>
        <taxon>Hexapoda</taxon>
        <taxon>Insecta</taxon>
        <taxon>Pterygota</taxon>
        <taxon>Neoptera</taxon>
        <taxon>Endopterygota</taxon>
        <taxon>Coleoptera</taxon>
        <taxon>Polyphaga</taxon>
        <taxon>Cucujiformia</taxon>
        <taxon>Curculionidae</taxon>
        <taxon>Dryophthorinae</taxon>
        <taxon>Rhynchophorus</taxon>
    </lineage>
</organism>
<dbReference type="Proteomes" id="UP000625711">
    <property type="component" value="Unassembled WGS sequence"/>
</dbReference>
<dbReference type="EMBL" id="JAACXV010000174">
    <property type="protein sequence ID" value="KAF7282437.1"/>
    <property type="molecule type" value="Genomic_DNA"/>
</dbReference>
<name>A0A834IK71_RHYFE</name>
<dbReference type="AlphaFoldDB" id="A0A834IK71"/>
<protein>
    <submittedName>
        <fullName evidence="2">Uncharacterized protein</fullName>
    </submittedName>
</protein>
<proteinExistence type="predicted"/>
<evidence type="ECO:0000313" key="2">
    <source>
        <dbReference type="EMBL" id="KAF7282437.1"/>
    </source>
</evidence>
<feature type="region of interest" description="Disordered" evidence="1">
    <location>
        <begin position="27"/>
        <end position="60"/>
    </location>
</feature>
<sequence length="146" mass="16845">MGGKHSSHKRLKSTPSKSYECTEVIDLEISDSVEPDPNPVKTNEATSTEITSPPENIESSEPIYPSQLLIIITHLDELEKKLNEMSDNDLFVHFPTIKDDLHNCWQNVYDIKEENLDTKRKKIELIETIKFLLKKANQRILKRPCN</sequence>
<dbReference type="OrthoDB" id="6783936at2759"/>
<keyword evidence="3" id="KW-1185">Reference proteome</keyword>
<evidence type="ECO:0000256" key="1">
    <source>
        <dbReference type="SAM" id="MobiDB-lite"/>
    </source>
</evidence>
<feature type="compositionally biased region" description="Polar residues" evidence="1">
    <location>
        <begin position="40"/>
        <end position="59"/>
    </location>
</feature>
<comment type="caution">
    <text evidence="2">The sequence shown here is derived from an EMBL/GenBank/DDBJ whole genome shotgun (WGS) entry which is preliminary data.</text>
</comment>